<protein>
    <submittedName>
        <fullName evidence="1">Uncharacterized protein</fullName>
    </submittedName>
</protein>
<sequence>MLFEVVVPADFEVEVERIKRAFDVAEEEAEDGTIPRNRRGLQIEKRMTIISDVPDAELFVSDALTTKLSDLISGAIGRECKAHIVFVNGGKRRPNDDRYAADFDLTFVTLLD</sequence>
<evidence type="ECO:0000313" key="2">
    <source>
        <dbReference type="Proteomes" id="UP000494329"/>
    </source>
</evidence>
<name>A0A6J5EV91_9BURK</name>
<reference evidence="1 2" key="1">
    <citation type="submission" date="2020-04" db="EMBL/GenBank/DDBJ databases">
        <authorList>
            <person name="De Canck E."/>
        </authorList>
    </citation>
    <scope>NUCLEOTIDE SEQUENCE [LARGE SCALE GENOMIC DNA]</scope>
    <source>
        <strain evidence="1 2">LMG 29739</strain>
    </source>
</reference>
<organism evidence="1 2">
    <name type="scientific">Paraburkholderia solisilvae</name>
    <dbReference type="NCBI Taxonomy" id="624376"/>
    <lineage>
        <taxon>Bacteria</taxon>
        <taxon>Pseudomonadati</taxon>
        <taxon>Pseudomonadota</taxon>
        <taxon>Betaproteobacteria</taxon>
        <taxon>Burkholderiales</taxon>
        <taxon>Burkholderiaceae</taxon>
        <taxon>Paraburkholderia</taxon>
    </lineage>
</organism>
<evidence type="ECO:0000313" key="1">
    <source>
        <dbReference type="EMBL" id="CAB3770498.1"/>
    </source>
</evidence>
<dbReference type="Proteomes" id="UP000494329">
    <property type="component" value="Unassembled WGS sequence"/>
</dbReference>
<accession>A0A6J5EV91</accession>
<dbReference type="EMBL" id="CADIKF010000071">
    <property type="protein sequence ID" value="CAB3770498.1"/>
    <property type="molecule type" value="Genomic_DNA"/>
</dbReference>
<proteinExistence type="predicted"/>
<gene>
    <name evidence="1" type="ORF">LMG29739_05801</name>
</gene>
<keyword evidence="2" id="KW-1185">Reference proteome</keyword>
<dbReference type="AlphaFoldDB" id="A0A6J5EV91"/>